<organism evidence="3 4">
    <name type="scientific">Nocardiopsis tropica</name>
    <dbReference type="NCBI Taxonomy" id="109330"/>
    <lineage>
        <taxon>Bacteria</taxon>
        <taxon>Bacillati</taxon>
        <taxon>Actinomycetota</taxon>
        <taxon>Actinomycetes</taxon>
        <taxon>Streptosporangiales</taxon>
        <taxon>Nocardiopsidaceae</taxon>
        <taxon>Nocardiopsis</taxon>
    </lineage>
</organism>
<keyword evidence="2" id="KW-0732">Signal</keyword>
<proteinExistence type="predicted"/>
<feature type="signal peptide" evidence="2">
    <location>
        <begin position="1"/>
        <end position="24"/>
    </location>
</feature>
<evidence type="ECO:0000313" key="4">
    <source>
        <dbReference type="Proteomes" id="UP001348641"/>
    </source>
</evidence>
<comment type="caution">
    <text evidence="3">The sequence shown here is derived from an EMBL/GenBank/DDBJ whole genome shotgun (WGS) entry which is preliminary data.</text>
</comment>
<feature type="compositionally biased region" description="Polar residues" evidence="1">
    <location>
        <begin position="150"/>
        <end position="166"/>
    </location>
</feature>
<evidence type="ECO:0000256" key="2">
    <source>
        <dbReference type="SAM" id="SignalP"/>
    </source>
</evidence>
<dbReference type="RefSeq" id="WP_330160848.1">
    <property type="nucleotide sequence ID" value="NZ_BAAAJA010000014.1"/>
</dbReference>
<evidence type="ECO:0008006" key="5">
    <source>
        <dbReference type="Google" id="ProtNLM"/>
    </source>
</evidence>
<gene>
    <name evidence="3" type="ORF">Q8A49_25900</name>
</gene>
<feature type="region of interest" description="Disordered" evidence="1">
    <location>
        <begin position="136"/>
        <end position="166"/>
    </location>
</feature>
<evidence type="ECO:0000313" key="3">
    <source>
        <dbReference type="EMBL" id="MEE2053940.1"/>
    </source>
</evidence>
<sequence length="253" mass="26341">MSRNTRSSLLALLTAGLLTLGATGCFSPDAINTEAFDAEAQSAENNGAEGVTATLAGEVTYLSPNEYLVENQAFHVDETTQVLGGINVCPAEDGVDEGGYGIVECSYEELDAALQGGTVVLAEVAIVDGFAESISEYQTDGHGDPDTPESPDNGSAGGDSSNEGVNTTLTGEVTYLAPYEYLVGNQAFYVDETTSHVGGIYVCPGEEGLHEDGHGNVSCPFDELETALAEGTFVYAEVVIVNGLAEVITEYQV</sequence>
<dbReference type="Proteomes" id="UP001348641">
    <property type="component" value="Unassembled WGS sequence"/>
</dbReference>
<dbReference type="EMBL" id="JAUUCC010000089">
    <property type="protein sequence ID" value="MEE2053940.1"/>
    <property type="molecule type" value="Genomic_DNA"/>
</dbReference>
<name>A0ABU7KXA3_9ACTN</name>
<dbReference type="PROSITE" id="PS51257">
    <property type="entry name" value="PROKAR_LIPOPROTEIN"/>
    <property type="match status" value="1"/>
</dbReference>
<accession>A0ABU7KXA3</accession>
<reference evidence="3 4" key="1">
    <citation type="submission" date="2023-07" db="EMBL/GenBank/DDBJ databases">
        <authorList>
            <person name="Girao M."/>
            <person name="Carvalho M.F."/>
        </authorList>
    </citation>
    <scope>NUCLEOTIDE SEQUENCE [LARGE SCALE GENOMIC DNA]</scope>
    <source>
        <strain evidence="3 4">66/93</strain>
    </source>
</reference>
<protein>
    <recommendedName>
        <fullName evidence="5">Lipoprotein</fullName>
    </recommendedName>
</protein>
<evidence type="ECO:0000256" key="1">
    <source>
        <dbReference type="SAM" id="MobiDB-lite"/>
    </source>
</evidence>
<feature type="chain" id="PRO_5045648341" description="Lipoprotein" evidence="2">
    <location>
        <begin position="25"/>
        <end position="253"/>
    </location>
</feature>